<name>A0A6J4RVX3_9ACTN</name>
<feature type="compositionally biased region" description="Basic and acidic residues" evidence="1">
    <location>
        <begin position="28"/>
        <end position="74"/>
    </location>
</feature>
<feature type="compositionally biased region" description="Basic and acidic residues" evidence="1">
    <location>
        <begin position="131"/>
        <end position="141"/>
    </location>
</feature>
<organism evidence="2">
    <name type="scientific">uncultured Solirubrobacteraceae bacterium</name>
    <dbReference type="NCBI Taxonomy" id="1162706"/>
    <lineage>
        <taxon>Bacteria</taxon>
        <taxon>Bacillati</taxon>
        <taxon>Actinomycetota</taxon>
        <taxon>Thermoleophilia</taxon>
        <taxon>Solirubrobacterales</taxon>
        <taxon>Solirubrobacteraceae</taxon>
        <taxon>environmental samples</taxon>
    </lineage>
</organism>
<feature type="region of interest" description="Disordered" evidence="1">
    <location>
        <begin position="13"/>
        <end position="141"/>
    </location>
</feature>
<proteinExistence type="predicted"/>
<evidence type="ECO:0000313" key="2">
    <source>
        <dbReference type="EMBL" id="CAA9477240.1"/>
    </source>
</evidence>
<gene>
    <name evidence="2" type="ORF">AVDCRST_MAG13-928</name>
</gene>
<dbReference type="AlphaFoldDB" id="A0A6J4RVX3"/>
<feature type="compositionally biased region" description="Low complexity" evidence="1">
    <location>
        <begin position="104"/>
        <end position="120"/>
    </location>
</feature>
<protein>
    <submittedName>
        <fullName evidence="2">Uncharacterized protein</fullName>
    </submittedName>
</protein>
<sequence>MALVARVDREADRVAAVDGLAVGQQRPVRADAHVGRGRGREGARDGRGGGDEGRDQAPEPRDPDDGELPVHGRDLGGTGGIGAGRAASRRRRLAGPRWTGSHRLGGAARGPHGAPAPMRAQDGDAGAEQSQRQDRGPAEQR</sequence>
<reference evidence="2" key="1">
    <citation type="submission" date="2020-02" db="EMBL/GenBank/DDBJ databases">
        <authorList>
            <person name="Meier V. D."/>
        </authorList>
    </citation>
    <scope>NUCLEOTIDE SEQUENCE</scope>
    <source>
        <strain evidence="2">AVDCRST_MAG13</strain>
    </source>
</reference>
<accession>A0A6J4RVX3</accession>
<dbReference type="EMBL" id="CADCVO010000142">
    <property type="protein sequence ID" value="CAA9477240.1"/>
    <property type="molecule type" value="Genomic_DNA"/>
</dbReference>
<evidence type="ECO:0000256" key="1">
    <source>
        <dbReference type="SAM" id="MobiDB-lite"/>
    </source>
</evidence>
<feature type="non-terminal residue" evidence="2">
    <location>
        <position position="141"/>
    </location>
</feature>